<dbReference type="InParanoid" id="A0A1E7F5P9"/>
<keyword evidence="3" id="KW-1185">Reference proteome</keyword>
<feature type="compositionally biased region" description="Low complexity" evidence="1">
    <location>
        <begin position="1"/>
        <end position="24"/>
    </location>
</feature>
<gene>
    <name evidence="2" type="ORF">FRACYDRAFT_241794</name>
</gene>
<feature type="region of interest" description="Disordered" evidence="1">
    <location>
        <begin position="204"/>
        <end position="306"/>
    </location>
</feature>
<protein>
    <submittedName>
        <fullName evidence="2">Uncharacterized protein</fullName>
    </submittedName>
</protein>
<reference evidence="2 3" key="1">
    <citation type="submission" date="2016-09" db="EMBL/GenBank/DDBJ databases">
        <title>Extensive genetic diversity and differential bi-allelic expression allows diatom success in the polar Southern Ocean.</title>
        <authorList>
            <consortium name="DOE Joint Genome Institute"/>
            <person name="Mock T."/>
            <person name="Otillar R.P."/>
            <person name="Strauss J."/>
            <person name="Dupont C."/>
            <person name="Frickenhaus S."/>
            <person name="Maumus F."/>
            <person name="Mcmullan M."/>
            <person name="Sanges R."/>
            <person name="Schmutz J."/>
            <person name="Toseland A."/>
            <person name="Valas R."/>
            <person name="Veluchamy A."/>
            <person name="Ward B.J."/>
            <person name="Allen A."/>
            <person name="Barry K."/>
            <person name="Falciatore A."/>
            <person name="Ferrante M."/>
            <person name="Fortunato A.E."/>
            <person name="Gloeckner G."/>
            <person name="Gruber A."/>
            <person name="Hipkin R."/>
            <person name="Janech M."/>
            <person name="Kroth P."/>
            <person name="Leese F."/>
            <person name="Lindquist E."/>
            <person name="Lyon B.R."/>
            <person name="Martin J."/>
            <person name="Mayer C."/>
            <person name="Parker M."/>
            <person name="Quesneville H."/>
            <person name="Raymond J."/>
            <person name="Uhlig C."/>
            <person name="Valentin K.U."/>
            <person name="Worden A.Z."/>
            <person name="Armbrust E.V."/>
            <person name="Bowler C."/>
            <person name="Green B."/>
            <person name="Moulton V."/>
            <person name="Van Oosterhout C."/>
            <person name="Grigoriev I."/>
        </authorList>
    </citation>
    <scope>NUCLEOTIDE SEQUENCE [LARGE SCALE GENOMIC DNA]</scope>
    <source>
        <strain evidence="2 3">CCMP1102</strain>
    </source>
</reference>
<dbReference type="EMBL" id="KV784361">
    <property type="protein sequence ID" value="OEU13459.1"/>
    <property type="molecule type" value="Genomic_DNA"/>
</dbReference>
<accession>A0A1E7F5P9</accession>
<organism evidence="2 3">
    <name type="scientific">Fragilariopsis cylindrus CCMP1102</name>
    <dbReference type="NCBI Taxonomy" id="635003"/>
    <lineage>
        <taxon>Eukaryota</taxon>
        <taxon>Sar</taxon>
        <taxon>Stramenopiles</taxon>
        <taxon>Ochrophyta</taxon>
        <taxon>Bacillariophyta</taxon>
        <taxon>Bacillariophyceae</taxon>
        <taxon>Bacillariophycidae</taxon>
        <taxon>Bacillariales</taxon>
        <taxon>Bacillariaceae</taxon>
        <taxon>Fragilariopsis</taxon>
    </lineage>
</organism>
<evidence type="ECO:0000313" key="3">
    <source>
        <dbReference type="Proteomes" id="UP000095751"/>
    </source>
</evidence>
<dbReference type="Proteomes" id="UP000095751">
    <property type="component" value="Unassembled WGS sequence"/>
</dbReference>
<name>A0A1E7F5P9_9STRA</name>
<feature type="compositionally biased region" description="Acidic residues" evidence="1">
    <location>
        <begin position="243"/>
        <end position="255"/>
    </location>
</feature>
<feature type="compositionally biased region" description="Low complexity" evidence="1">
    <location>
        <begin position="113"/>
        <end position="129"/>
    </location>
</feature>
<dbReference type="AlphaFoldDB" id="A0A1E7F5P9"/>
<feature type="region of interest" description="Disordered" evidence="1">
    <location>
        <begin position="97"/>
        <end position="131"/>
    </location>
</feature>
<feature type="region of interest" description="Disordered" evidence="1">
    <location>
        <begin position="1"/>
        <end position="32"/>
    </location>
</feature>
<evidence type="ECO:0000313" key="2">
    <source>
        <dbReference type="EMBL" id="OEU13459.1"/>
    </source>
</evidence>
<sequence>MSNNHRSTSTRSTGISGNSSGTTLSRERGDRFVKPKLTAKKSMDLEFHCAEGDFDDSVECDLSCNNDSIGNITNGIFKNKMSSFKIKKGDELLENTASTTGSTGHSHRHRYCNNSFNRNSSNHNSNSDNSVDKSCHNIFDKSSHNRFDKSCHNSLHSRNRSQRSYAQYTFDNDFDSDDDSFAEAGSDCEPNQMYLDEILDDVDNVDNVDHGKDGKDDNDNRWHNSSLRNNSSKSVTKTKKEEEGSEEEDENDGFDGESSSTSINIKEKEKRRQQQQTKLNTFGSTTASGPGRPLMRQPSQKVVWGK</sequence>
<feature type="compositionally biased region" description="Polar residues" evidence="1">
    <location>
        <begin position="279"/>
        <end position="288"/>
    </location>
</feature>
<proteinExistence type="predicted"/>
<feature type="compositionally biased region" description="Basic and acidic residues" evidence="1">
    <location>
        <begin position="207"/>
        <end position="222"/>
    </location>
</feature>
<evidence type="ECO:0000256" key="1">
    <source>
        <dbReference type="SAM" id="MobiDB-lite"/>
    </source>
</evidence>
<dbReference type="KEGG" id="fcy:FRACYDRAFT_241794"/>